<evidence type="ECO:0000313" key="3">
    <source>
        <dbReference type="Proteomes" id="UP000820818"/>
    </source>
</evidence>
<keyword evidence="1" id="KW-0812">Transmembrane</keyword>
<dbReference type="EMBL" id="WJBH02000008">
    <property type="protein sequence ID" value="KAI9554519.1"/>
    <property type="molecule type" value="Genomic_DNA"/>
</dbReference>
<comment type="caution">
    <text evidence="2">The sequence shown here is derived from an EMBL/GenBank/DDBJ whole genome shotgun (WGS) entry which is preliminary data.</text>
</comment>
<proteinExistence type="predicted"/>
<keyword evidence="1" id="KW-1133">Transmembrane helix</keyword>
<accession>A0AAD5PRP9</accession>
<keyword evidence="1" id="KW-0472">Membrane</keyword>
<dbReference type="AlphaFoldDB" id="A0AAD5PRP9"/>
<dbReference type="Proteomes" id="UP000820818">
    <property type="component" value="Linkage Group LG8"/>
</dbReference>
<keyword evidence="3" id="KW-1185">Reference proteome</keyword>
<name>A0AAD5PRP9_9CRUS</name>
<feature type="transmembrane region" description="Helical" evidence="1">
    <location>
        <begin position="85"/>
        <end position="103"/>
    </location>
</feature>
<gene>
    <name evidence="2" type="ORF">GHT06_019792</name>
</gene>
<evidence type="ECO:0000313" key="2">
    <source>
        <dbReference type="EMBL" id="KAI9554519.1"/>
    </source>
</evidence>
<sequence length="104" mass="12347">MFSYIGRRVDTRPLLLSCHKFRLRRPSVRFDRKHTEQDLPSRLRSILWTRLQNRTLGLVPYTPFVYSPNNNKGGTMSGMMTAVQWHSYWLLLGAYKLLLIVFLF</sequence>
<organism evidence="2 3">
    <name type="scientific">Daphnia sinensis</name>
    <dbReference type="NCBI Taxonomy" id="1820382"/>
    <lineage>
        <taxon>Eukaryota</taxon>
        <taxon>Metazoa</taxon>
        <taxon>Ecdysozoa</taxon>
        <taxon>Arthropoda</taxon>
        <taxon>Crustacea</taxon>
        <taxon>Branchiopoda</taxon>
        <taxon>Diplostraca</taxon>
        <taxon>Cladocera</taxon>
        <taxon>Anomopoda</taxon>
        <taxon>Daphniidae</taxon>
        <taxon>Daphnia</taxon>
        <taxon>Daphnia similis group</taxon>
    </lineage>
</organism>
<protein>
    <submittedName>
        <fullName evidence="2">Uncharacterized protein</fullName>
    </submittedName>
</protein>
<reference evidence="2 3" key="1">
    <citation type="submission" date="2022-05" db="EMBL/GenBank/DDBJ databases">
        <title>A multi-omics perspective on studying reproductive biology in Daphnia sinensis.</title>
        <authorList>
            <person name="Jia J."/>
        </authorList>
    </citation>
    <scope>NUCLEOTIDE SEQUENCE [LARGE SCALE GENOMIC DNA]</scope>
    <source>
        <strain evidence="2 3">WSL</strain>
    </source>
</reference>
<evidence type="ECO:0000256" key="1">
    <source>
        <dbReference type="SAM" id="Phobius"/>
    </source>
</evidence>